<dbReference type="Proteomes" id="UP001230908">
    <property type="component" value="Unassembled WGS sequence"/>
</dbReference>
<name>A0ABU0Z7T6_9ACTN</name>
<dbReference type="PANTHER" id="PTHR36836:SF1">
    <property type="entry name" value="COLANIC ACID BIOSYNTHESIS PROTEIN WCAK"/>
    <property type="match status" value="1"/>
</dbReference>
<dbReference type="InterPro" id="IPR007345">
    <property type="entry name" value="Polysacch_pyruvyl_Trfase"/>
</dbReference>
<dbReference type="PANTHER" id="PTHR36836">
    <property type="entry name" value="COLANIC ACID BIOSYNTHESIS PROTEIN WCAK"/>
    <property type="match status" value="1"/>
</dbReference>
<evidence type="ECO:0000259" key="1">
    <source>
        <dbReference type="Pfam" id="PF04230"/>
    </source>
</evidence>
<organism evidence="2 3">
    <name type="scientific">Phytohabitans maris</name>
    <dbReference type="NCBI Taxonomy" id="3071409"/>
    <lineage>
        <taxon>Bacteria</taxon>
        <taxon>Bacillati</taxon>
        <taxon>Actinomycetota</taxon>
        <taxon>Actinomycetes</taxon>
        <taxon>Micromonosporales</taxon>
        <taxon>Micromonosporaceae</taxon>
    </lineage>
</organism>
<evidence type="ECO:0000313" key="2">
    <source>
        <dbReference type="EMBL" id="MDQ7903117.1"/>
    </source>
</evidence>
<dbReference type="Pfam" id="PF04230">
    <property type="entry name" value="PS_pyruv_trans"/>
    <property type="match status" value="1"/>
</dbReference>
<sequence length="369" mass="39163">MRVGIVGWFGSDNLGDEILLHTLMSCVRSVVEDASFVVFTPTPERVAALHPVDALHMPTIRARGAGERQAAAQRAIRDCDVLLLGPGTVFQERSPNLPWPGTLVLFSRIVGMAKVAGTPVVVAGAGVREGATPFGRRLLRVLGAACAAVGVRDQRSAAHFGGKAQVIGDMAYALKLPDVPPAGPGRRFALSMRPLAPETERTLLASLTGCVDRLRSEGWTGAFLPMAFGRGAQGEDDRDIYDRAFQDVLELAPNPLDGTGRLADALDEWLGGLATHQLVIGTRLHAAVMAVALGVPTVAVAYERKVLDAFVDLKLERFVVPADVDAATLHRTAMLAAQSTEEFRAAAARVAGQGRIAHDFVGSAMKGLR</sequence>
<evidence type="ECO:0000313" key="3">
    <source>
        <dbReference type="Proteomes" id="UP001230908"/>
    </source>
</evidence>
<reference evidence="2 3" key="1">
    <citation type="submission" date="2023-08" db="EMBL/GenBank/DDBJ databases">
        <title>Phytohabitans sansha sp. nov., isolated from marine sediment.</title>
        <authorList>
            <person name="Zhao Y."/>
            <person name="Yi K."/>
        </authorList>
    </citation>
    <scope>NUCLEOTIDE SEQUENCE [LARGE SCALE GENOMIC DNA]</scope>
    <source>
        <strain evidence="2 3">ZYX-F-186</strain>
    </source>
</reference>
<dbReference type="RefSeq" id="WP_308710388.1">
    <property type="nucleotide sequence ID" value="NZ_JAVHUY010000001.1"/>
</dbReference>
<keyword evidence="2" id="KW-0808">Transferase</keyword>
<proteinExistence type="predicted"/>
<dbReference type="EMBL" id="JAVHUY010000001">
    <property type="protein sequence ID" value="MDQ7903117.1"/>
    <property type="molecule type" value="Genomic_DNA"/>
</dbReference>
<keyword evidence="3" id="KW-1185">Reference proteome</keyword>
<comment type="caution">
    <text evidence="2">The sequence shown here is derived from an EMBL/GenBank/DDBJ whole genome shotgun (WGS) entry which is preliminary data.</text>
</comment>
<dbReference type="GO" id="GO:0016740">
    <property type="term" value="F:transferase activity"/>
    <property type="evidence" value="ECO:0007669"/>
    <property type="project" value="UniProtKB-KW"/>
</dbReference>
<gene>
    <name evidence="2" type="ORF">RB614_01110</name>
</gene>
<protein>
    <submittedName>
        <fullName evidence="2">Polysaccharide pyruvyl transferase family protein</fullName>
    </submittedName>
</protein>
<feature type="domain" description="Polysaccharide pyruvyl transferase" evidence="1">
    <location>
        <begin position="13"/>
        <end position="303"/>
    </location>
</feature>
<accession>A0ABU0Z7T6</accession>